<dbReference type="EMBL" id="JARBJD010000125">
    <property type="protein sequence ID" value="KAK2951031.1"/>
    <property type="molecule type" value="Genomic_DNA"/>
</dbReference>
<proteinExistence type="predicted"/>
<feature type="transmembrane region" description="Helical" evidence="5">
    <location>
        <begin position="14"/>
        <end position="38"/>
    </location>
</feature>
<evidence type="ECO:0000313" key="6">
    <source>
        <dbReference type="EMBL" id="KAK2951031.1"/>
    </source>
</evidence>
<evidence type="ECO:0008006" key="8">
    <source>
        <dbReference type="Google" id="ProtNLM"/>
    </source>
</evidence>
<gene>
    <name evidence="6" type="ORF">BLNAU_13992</name>
</gene>
<feature type="transmembrane region" description="Helical" evidence="5">
    <location>
        <begin position="185"/>
        <end position="204"/>
    </location>
</feature>
<comment type="subcellular location">
    <subcellularLocation>
        <location evidence="1">Membrane</location>
        <topology evidence="1">Multi-pass membrane protein</topology>
    </subcellularLocation>
</comment>
<keyword evidence="7" id="KW-1185">Reference proteome</keyword>
<dbReference type="Proteomes" id="UP001281761">
    <property type="component" value="Unassembled WGS sequence"/>
</dbReference>
<keyword evidence="2 5" id="KW-0812">Transmembrane</keyword>
<evidence type="ECO:0000256" key="2">
    <source>
        <dbReference type="ARBA" id="ARBA00022692"/>
    </source>
</evidence>
<feature type="transmembrane region" description="Helical" evidence="5">
    <location>
        <begin position="147"/>
        <end position="173"/>
    </location>
</feature>
<comment type="caution">
    <text evidence="6">The sequence shown here is derived from an EMBL/GenBank/DDBJ whole genome shotgun (WGS) entry which is preliminary data.</text>
</comment>
<evidence type="ECO:0000256" key="3">
    <source>
        <dbReference type="ARBA" id="ARBA00022989"/>
    </source>
</evidence>
<reference evidence="6 7" key="1">
    <citation type="journal article" date="2022" name="bioRxiv">
        <title>Genomics of Preaxostyla Flagellates Illuminates Evolutionary Transitions and the Path Towards Mitochondrial Loss.</title>
        <authorList>
            <person name="Novak L.V.F."/>
            <person name="Treitli S.C."/>
            <person name="Pyrih J."/>
            <person name="Halakuc P."/>
            <person name="Pipaliya S.V."/>
            <person name="Vacek V."/>
            <person name="Brzon O."/>
            <person name="Soukal P."/>
            <person name="Eme L."/>
            <person name="Dacks J.B."/>
            <person name="Karnkowska A."/>
            <person name="Elias M."/>
            <person name="Hampl V."/>
        </authorList>
    </citation>
    <scope>NUCLEOTIDE SEQUENCE [LARGE SCALE GENOMIC DNA]</scope>
    <source>
        <strain evidence="6">NAU3</strain>
        <tissue evidence="6">Gut</tissue>
    </source>
</reference>
<dbReference type="InterPro" id="IPR018499">
    <property type="entry name" value="Tetraspanin/Peripherin"/>
</dbReference>
<feature type="transmembrane region" description="Helical" evidence="5">
    <location>
        <begin position="50"/>
        <end position="75"/>
    </location>
</feature>
<evidence type="ECO:0000313" key="7">
    <source>
        <dbReference type="Proteomes" id="UP001281761"/>
    </source>
</evidence>
<evidence type="ECO:0000256" key="5">
    <source>
        <dbReference type="SAM" id="Phobius"/>
    </source>
</evidence>
<feature type="transmembrane region" description="Helical" evidence="5">
    <location>
        <begin position="361"/>
        <end position="384"/>
    </location>
</feature>
<protein>
    <recommendedName>
        <fullName evidence="8">Tetraspanin family protein</fullName>
    </recommendedName>
</protein>
<evidence type="ECO:0000256" key="1">
    <source>
        <dbReference type="ARBA" id="ARBA00004141"/>
    </source>
</evidence>
<feature type="transmembrane region" description="Helical" evidence="5">
    <location>
        <begin position="248"/>
        <end position="274"/>
    </location>
</feature>
<sequence>MCCLPEDHEKKCCAGFFIILNIIYALVGLAILILGAIFMGMMKTAQTFTILLIVVGAFIIIMSIFGFVGSCHYPGNDNKCPKVMLNIFWIVAFLAAILLIAFGVVCFASPKTIQSAVAWAFEDFLKTETPGITETLVKALKTFINSITALGVVGIVGGVLIVLGFICVCYLLGKLEFLNTTSRYGSILISLVGVLALIIFIFLLVGTENPTAYQNLSIIGIVIAAILIFVGIWGFVNACCCLGKKCPSIFNSIFLTIITLACLAAGIIVAILVTTVKQDEVQSKFSSKCFANASVMPKDSECKEIIRASLRLVCDNKTDLPECTPEGSPDCICTTDLEKITTKDHRDNVVKGILEYIYAEAVGNVIIIGIALVVIALFILYMTVTSYILCCCCNYGEDLSESWN</sequence>
<evidence type="ECO:0000256" key="4">
    <source>
        <dbReference type="ARBA" id="ARBA00023136"/>
    </source>
</evidence>
<keyword evidence="3 5" id="KW-1133">Transmembrane helix</keyword>
<keyword evidence="4 5" id="KW-0472">Membrane</keyword>
<feature type="transmembrane region" description="Helical" evidence="5">
    <location>
        <begin position="216"/>
        <end position="236"/>
    </location>
</feature>
<accession>A0ABQ9XGB6</accession>
<name>A0ABQ9XGB6_9EUKA</name>
<organism evidence="6 7">
    <name type="scientific">Blattamonas nauphoetae</name>
    <dbReference type="NCBI Taxonomy" id="2049346"/>
    <lineage>
        <taxon>Eukaryota</taxon>
        <taxon>Metamonada</taxon>
        <taxon>Preaxostyla</taxon>
        <taxon>Oxymonadida</taxon>
        <taxon>Blattamonas</taxon>
    </lineage>
</organism>
<dbReference type="Pfam" id="PF00335">
    <property type="entry name" value="Tetraspanin"/>
    <property type="match status" value="1"/>
</dbReference>
<feature type="transmembrane region" description="Helical" evidence="5">
    <location>
        <begin position="87"/>
        <end position="108"/>
    </location>
</feature>